<dbReference type="EMBL" id="SZYD01000012">
    <property type="protein sequence ID" value="KAD4585570.1"/>
    <property type="molecule type" value="Genomic_DNA"/>
</dbReference>
<dbReference type="InterPro" id="IPR002885">
    <property type="entry name" value="PPR_rpt"/>
</dbReference>
<keyword evidence="2" id="KW-0677">Repeat</keyword>
<protein>
    <recommendedName>
        <fullName evidence="6">DYW domain-containing protein</fullName>
    </recommendedName>
</protein>
<dbReference type="InterPro" id="IPR046848">
    <property type="entry name" value="E_motif"/>
</dbReference>
<evidence type="ECO:0000256" key="4">
    <source>
        <dbReference type="ARBA" id="ARBA00023186"/>
    </source>
</evidence>
<evidence type="ECO:0000256" key="3">
    <source>
        <dbReference type="ARBA" id="ARBA00023128"/>
    </source>
</evidence>
<evidence type="ECO:0000313" key="7">
    <source>
        <dbReference type="EMBL" id="KAD4585570.1"/>
    </source>
</evidence>
<dbReference type="NCBIfam" id="TIGR00756">
    <property type="entry name" value="PPR"/>
    <property type="match status" value="3"/>
</dbReference>
<evidence type="ECO:0000256" key="2">
    <source>
        <dbReference type="ARBA" id="ARBA00022737"/>
    </source>
</evidence>
<dbReference type="InterPro" id="IPR011990">
    <property type="entry name" value="TPR-like_helical_dom_sf"/>
</dbReference>
<evidence type="ECO:0000313" key="8">
    <source>
        <dbReference type="Proteomes" id="UP000326396"/>
    </source>
</evidence>
<gene>
    <name evidence="7" type="ORF">E3N88_23171</name>
</gene>
<dbReference type="Pfam" id="PF03937">
    <property type="entry name" value="Sdh5"/>
    <property type="match status" value="1"/>
</dbReference>
<dbReference type="GO" id="GO:0009451">
    <property type="term" value="P:RNA modification"/>
    <property type="evidence" value="ECO:0007669"/>
    <property type="project" value="InterPro"/>
</dbReference>
<feature type="repeat" description="PPR" evidence="5">
    <location>
        <begin position="281"/>
        <end position="315"/>
    </location>
</feature>
<evidence type="ECO:0000259" key="6">
    <source>
        <dbReference type="Pfam" id="PF14432"/>
    </source>
</evidence>
<dbReference type="FunFam" id="1.25.40.10:FF:000242">
    <property type="entry name" value="Pentatricopeptide repeat-containing protein"/>
    <property type="match status" value="1"/>
</dbReference>
<keyword evidence="4" id="KW-0143">Chaperone</keyword>
<dbReference type="SUPFAM" id="SSF109910">
    <property type="entry name" value="YgfY-like"/>
    <property type="match status" value="1"/>
</dbReference>
<dbReference type="PANTHER" id="PTHR47926">
    <property type="entry name" value="PENTATRICOPEPTIDE REPEAT-CONTAINING PROTEIN"/>
    <property type="match status" value="1"/>
</dbReference>
<keyword evidence="3" id="KW-0496">Mitochondrion</keyword>
<dbReference type="Pfam" id="PF14432">
    <property type="entry name" value="DYW_deaminase"/>
    <property type="match status" value="1"/>
</dbReference>
<dbReference type="Gene3D" id="1.25.40.10">
    <property type="entry name" value="Tetratricopeptide repeat domain"/>
    <property type="match status" value="2"/>
</dbReference>
<organism evidence="7 8">
    <name type="scientific">Mikania micrantha</name>
    <name type="common">bitter vine</name>
    <dbReference type="NCBI Taxonomy" id="192012"/>
    <lineage>
        <taxon>Eukaryota</taxon>
        <taxon>Viridiplantae</taxon>
        <taxon>Streptophyta</taxon>
        <taxon>Embryophyta</taxon>
        <taxon>Tracheophyta</taxon>
        <taxon>Spermatophyta</taxon>
        <taxon>Magnoliopsida</taxon>
        <taxon>eudicotyledons</taxon>
        <taxon>Gunneridae</taxon>
        <taxon>Pentapetalae</taxon>
        <taxon>asterids</taxon>
        <taxon>campanulids</taxon>
        <taxon>Asterales</taxon>
        <taxon>Asteraceae</taxon>
        <taxon>Asteroideae</taxon>
        <taxon>Heliantheae alliance</taxon>
        <taxon>Eupatorieae</taxon>
        <taxon>Mikania</taxon>
    </lineage>
</organism>
<sequence length="686" mass="78070">MANLRTLFESYRFLNATAAPAGVHGGASANGIVRHCVNPFSRFYSTNDGSESFDFDMSNEESKRRLLNRLVYMSKQRGFRELDLVLGSWVEDHIGCLDDEGIRALIAVLNLENPDLWKWLTSQEQPPESIHSNPVFNMVRSKMEYNLDNYASQSTQVTPGQPWVTVRGWEDFKKRHDNPIVEHQLLVQSLEECKFSRDSTAVTGTHARIIKLGYETCPSLTSLLVTSYISFNHHNFACQLLNEVPYWKFKLVTCNSIITSLMKMGDVDIAKKVFGRMPKRDIITWNSMIGGFVRNARFDEAFRLFKKMLNLNMEPDKFTFSSIITSCGRVGALDQAKWVHGLLTEKRIEINFILSSALIDMYSKCGRIETAKSIFEKVKHDDVSVWNAMINGLAMHGLAMDAIATFSKMEEENTLPDSITFVGILTACSHCGLTQQGREYFNLMRTKYAIEPRIEHYGSMVDLYGRAGLLEEAYEVIKGMPMDPDVVIWRAFLSACRTHKNPSLGEFAVSKISHLDSGDYVLLSNAYCSVSKWDTAENVRHMMRQKGVNKSKGKSWIEFGGFIHQFKSGDKSHHETDSIYKILEGLIGRVKEEGFKSVTELVLMDISEEEKEGNLNYHSEKLALAYGILKSSPGSEIRVSKNLRTCIDCHSWMKLVSKVLKRVIIVRDRIRFHRIEDGVCTCGDYW</sequence>
<dbReference type="Gene3D" id="1.10.150.250">
    <property type="entry name" value="Flavinator of succinate dehydrogenase"/>
    <property type="match status" value="1"/>
</dbReference>
<dbReference type="Pfam" id="PF13041">
    <property type="entry name" value="PPR_2"/>
    <property type="match status" value="2"/>
</dbReference>
<evidence type="ECO:0000256" key="5">
    <source>
        <dbReference type="PROSITE-ProRule" id="PRU00708"/>
    </source>
</evidence>
<dbReference type="Pfam" id="PF20431">
    <property type="entry name" value="E_motif"/>
    <property type="match status" value="1"/>
</dbReference>
<feature type="repeat" description="PPR" evidence="5">
    <location>
        <begin position="250"/>
        <end position="280"/>
    </location>
</feature>
<feature type="domain" description="DYW" evidence="6">
    <location>
        <begin position="594"/>
        <end position="686"/>
    </location>
</feature>
<dbReference type="OrthoDB" id="185373at2759"/>
<keyword evidence="8" id="KW-1185">Reference proteome</keyword>
<name>A0A5N6NEA5_9ASTR</name>
<comment type="similarity">
    <text evidence="1">Belongs to the PPR family. PCMP-H subfamily.</text>
</comment>
<dbReference type="Pfam" id="PF01535">
    <property type="entry name" value="PPR"/>
    <property type="match status" value="2"/>
</dbReference>
<dbReference type="PANTHER" id="PTHR47926:SF360">
    <property type="entry name" value="PENTATRICOPEPTIDE REPEAT-CONTAINING PROTEIN"/>
    <property type="match status" value="1"/>
</dbReference>
<dbReference type="Proteomes" id="UP000326396">
    <property type="component" value="Linkage Group LG2"/>
</dbReference>
<dbReference type="InterPro" id="IPR046960">
    <property type="entry name" value="PPR_At4g14850-like_plant"/>
</dbReference>
<dbReference type="InterPro" id="IPR032867">
    <property type="entry name" value="DYW_dom"/>
</dbReference>
<dbReference type="PROSITE" id="PS51375">
    <property type="entry name" value="PPR"/>
    <property type="match status" value="4"/>
</dbReference>
<comment type="caution">
    <text evidence="7">The sequence shown here is derived from an EMBL/GenBank/DDBJ whole genome shotgun (WGS) entry which is preliminary data.</text>
</comment>
<reference evidence="7 8" key="1">
    <citation type="submission" date="2019-05" db="EMBL/GenBank/DDBJ databases">
        <title>Mikania micrantha, genome provides insights into the molecular mechanism of rapid growth.</title>
        <authorList>
            <person name="Liu B."/>
        </authorList>
    </citation>
    <scope>NUCLEOTIDE SEQUENCE [LARGE SCALE GENOMIC DNA]</scope>
    <source>
        <strain evidence="7">NLD-2019</strain>
        <tissue evidence="7">Leaf</tissue>
    </source>
</reference>
<proteinExistence type="inferred from homology"/>
<dbReference type="GO" id="GO:0008270">
    <property type="term" value="F:zinc ion binding"/>
    <property type="evidence" value="ECO:0007669"/>
    <property type="project" value="InterPro"/>
</dbReference>
<dbReference type="FunFam" id="1.10.150.250:FF:000004">
    <property type="entry name" value="Succinate dehydrogenase assembly factor 2, mitochondrial"/>
    <property type="match status" value="1"/>
</dbReference>
<evidence type="ECO:0000256" key="1">
    <source>
        <dbReference type="ARBA" id="ARBA00006643"/>
    </source>
</evidence>
<dbReference type="InterPro" id="IPR036714">
    <property type="entry name" value="SDH_sf"/>
</dbReference>
<dbReference type="AlphaFoldDB" id="A0A5N6NEA5"/>
<dbReference type="GO" id="GO:0003723">
    <property type="term" value="F:RNA binding"/>
    <property type="evidence" value="ECO:0007669"/>
    <property type="project" value="InterPro"/>
</dbReference>
<feature type="repeat" description="PPR" evidence="5">
    <location>
        <begin position="516"/>
        <end position="550"/>
    </location>
</feature>
<accession>A0A5N6NEA5</accession>
<dbReference type="InterPro" id="IPR005631">
    <property type="entry name" value="SDH"/>
</dbReference>
<feature type="repeat" description="PPR" evidence="5">
    <location>
        <begin position="382"/>
        <end position="416"/>
    </location>
</feature>